<dbReference type="GO" id="GO:0061630">
    <property type="term" value="F:ubiquitin protein ligase activity"/>
    <property type="evidence" value="ECO:0007669"/>
    <property type="project" value="TreeGrafter"/>
</dbReference>
<dbReference type="GO" id="GO:0016567">
    <property type="term" value="P:protein ubiquitination"/>
    <property type="evidence" value="ECO:0007669"/>
    <property type="project" value="TreeGrafter"/>
</dbReference>
<proteinExistence type="predicted"/>
<dbReference type="Pfam" id="PF13639">
    <property type="entry name" value="zf-RING_2"/>
    <property type="match status" value="1"/>
</dbReference>
<accession>A0A6C0HHM3</accession>
<dbReference type="InterPro" id="IPR013083">
    <property type="entry name" value="Znf_RING/FYVE/PHD"/>
</dbReference>
<dbReference type="InterPro" id="IPR011016">
    <property type="entry name" value="Znf_RING-CH"/>
</dbReference>
<dbReference type="SUPFAM" id="SSF57850">
    <property type="entry name" value="RING/U-box"/>
    <property type="match status" value="1"/>
</dbReference>
<keyword evidence="1" id="KW-0479">Metal-binding</keyword>
<evidence type="ECO:0000256" key="1">
    <source>
        <dbReference type="ARBA" id="ARBA00022723"/>
    </source>
</evidence>
<name>A0A6C0HHM3_9ZZZZ</name>
<reference evidence="5" key="1">
    <citation type="journal article" date="2020" name="Nature">
        <title>Giant virus diversity and host interactions through global metagenomics.</title>
        <authorList>
            <person name="Schulz F."/>
            <person name="Roux S."/>
            <person name="Paez-Espino D."/>
            <person name="Jungbluth S."/>
            <person name="Walsh D.A."/>
            <person name="Denef V.J."/>
            <person name="McMahon K.D."/>
            <person name="Konstantinidis K.T."/>
            <person name="Eloe-Fadrosh E.A."/>
            <person name="Kyrpides N.C."/>
            <person name="Woyke T."/>
        </authorList>
    </citation>
    <scope>NUCLEOTIDE SEQUENCE</scope>
    <source>
        <strain evidence="5">GVMAG-M-3300023184-101</strain>
    </source>
</reference>
<evidence type="ECO:0000259" key="4">
    <source>
        <dbReference type="PROSITE" id="PS50089"/>
    </source>
</evidence>
<dbReference type="PANTHER" id="PTHR45969:SF69">
    <property type="entry name" value="FINGER DOMAIN PROTEIN, PUTATIVE (AFU_ORTHOLOGUE AFUA_3G12190)-RELATED"/>
    <property type="match status" value="1"/>
</dbReference>
<keyword evidence="3" id="KW-0862">Zinc</keyword>
<dbReference type="PROSITE" id="PS50089">
    <property type="entry name" value="ZF_RING_2"/>
    <property type="match status" value="1"/>
</dbReference>
<dbReference type="SMART" id="SM00744">
    <property type="entry name" value="RINGv"/>
    <property type="match status" value="1"/>
</dbReference>
<dbReference type="EMBL" id="MN739951">
    <property type="protein sequence ID" value="QHT79645.1"/>
    <property type="molecule type" value="Genomic_DNA"/>
</dbReference>
<evidence type="ECO:0000313" key="5">
    <source>
        <dbReference type="EMBL" id="QHT79645.1"/>
    </source>
</evidence>
<dbReference type="AlphaFoldDB" id="A0A6C0HHM3"/>
<keyword evidence="2" id="KW-0863">Zinc-finger</keyword>
<evidence type="ECO:0000256" key="3">
    <source>
        <dbReference type="ARBA" id="ARBA00022833"/>
    </source>
</evidence>
<evidence type="ECO:0000256" key="2">
    <source>
        <dbReference type="ARBA" id="ARBA00022771"/>
    </source>
</evidence>
<dbReference type="Gene3D" id="3.30.40.10">
    <property type="entry name" value="Zinc/RING finger domain, C3HC4 (zinc finger)"/>
    <property type="match status" value="1"/>
</dbReference>
<sequence>MTESTKECVQSECTICLLNYNEETKKITECHHIFHQECLDKWLQNNTSCPLCRTELYNSSRFRLEFTPLHELFIDRTIQPSGSIGITRVGSPFELNVTYADEVWITQLEEELTQVATDSLSSGGSSVADLIHAAPIQTFGEFQLFANELFSLYPTSMTRAELSHEEEYTGEEDYFISNGIRLPVYRRNQIY</sequence>
<dbReference type="PANTHER" id="PTHR45969">
    <property type="entry name" value="RING ZINC FINGER PROTEIN-RELATED"/>
    <property type="match status" value="1"/>
</dbReference>
<dbReference type="SMART" id="SM00184">
    <property type="entry name" value="RING"/>
    <property type="match status" value="1"/>
</dbReference>
<organism evidence="5">
    <name type="scientific">viral metagenome</name>
    <dbReference type="NCBI Taxonomy" id="1070528"/>
    <lineage>
        <taxon>unclassified sequences</taxon>
        <taxon>metagenomes</taxon>
        <taxon>organismal metagenomes</taxon>
    </lineage>
</organism>
<protein>
    <recommendedName>
        <fullName evidence="4">RING-type domain-containing protein</fullName>
    </recommendedName>
</protein>
<dbReference type="GO" id="GO:0008270">
    <property type="term" value="F:zinc ion binding"/>
    <property type="evidence" value="ECO:0007669"/>
    <property type="project" value="UniProtKB-KW"/>
</dbReference>
<dbReference type="InterPro" id="IPR001841">
    <property type="entry name" value="Znf_RING"/>
</dbReference>
<feature type="domain" description="RING-type" evidence="4">
    <location>
        <begin position="13"/>
        <end position="53"/>
    </location>
</feature>